<keyword evidence="1" id="KW-0732">Signal</keyword>
<sequence>MKKSLILVLALILSSNCSAFALFGKDKTLEPEERGYVGTLPNLTKQYDTSEPAESSPIFEKTKNFHSANELKPIPREDPAFVNIILKPDKTSQYLNDLNDFILMLEKIYDSIENREDVQKFVAKVYFFKKNADYFRDKYATKPESYYESYQRVLDLSLRANAVSQLRAEAEKYKPYLAYSGAGKVYNSENIDQQLEYLKSEIESTIAVLKEAE</sequence>
<gene>
    <name evidence="2" type="ORF">IAD41_08270</name>
</gene>
<feature type="chain" id="PRO_5039467707" evidence="1">
    <location>
        <begin position="22"/>
        <end position="213"/>
    </location>
</feature>
<accession>A0A9D1FX47</accession>
<protein>
    <submittedName>
        <fullName evidence="2">Uncharacterized protein</fullName>
    </submittedName>
</protein>
<reference evidence="2" key="1">
    <citation type="submission" date="2020-10" db="EMBL/GenBank/DDBJ databases">
        <authorList>
            <person name="Gilroy R."/>
        </authorList>
    </citation>
    <scope>NUCLEOTIDE SEQUENCE</scope>
    <source>
        <strain evidence="2">CHK152-2994</strain>
    </source>
</reference>
<dbReference type="EMBL" id="DVJO01000178">
    <property type="protein sequence ID" value="HIS83580.1"/>
    <property type="molecule type" value="Genomic_DNA"/>
</dbReference>
<name>A0A9D1FX47_9BACT</name>
<comment type="caution">
    <text evidence="2">The sequence shown here is derived from an EMBL/GenBank/DDBJ whole genome shotgun (WGS) entry which is preliminary data.</text>
</comment>
<feature type="signal peptide" evidence="1">
    <location>
        <begin position="1"/>
        <end position="21"/>
    </location>
</feature>
<dbReference type="AlphaFoldDB" id="A0A9D1FX47"/>
<evidence type="ECO:0000313" key="2">
    <source>
        <dbReference type="EMBL" id="HIS83580.1"/>
    </source>
</evidence>
<dbReference type="Proteomes" id="UP000824139">
    <property type="component" value="Unassembled WGS sequence"/>
</dbReference>
<organism evidence="2 3">
    <name type="scientific">Candidatus Scatenecus faecavium</name>
    <dbReference type="NCBI Taxonomy" id="2840915"/>
    <lineage>
        <taxon>Bacteria</taxon>
        <taxon>Candidatus Scatenecus</taxon>
    </lineage>
</organism>
<evidence type="ECO:0000256" key="1">
    <source>
        <dbReference type="SAM" id="SignalP"/>
    </source>
</evidence>
<evidence type="ECO:0000313" key="3">
    <source>
        <dbReference type="Proteomes" id="UP000824139"/>
    </source>
</evidence>
<proteinExistence type="predicted"/>
<reference evidence="2" key="2">
    <citation type="journal article" date="2021" name="PeerJ">
        <title>Extensive microbial diversity within the chicken gut microbiome revealed by metagenomics and culture.</title>
        <authorList>
            <person name="Gilroy R."/>
            <person name="Ravi A."/>
            <person name="Getino M."/>
            <person name="Pursley I."/>
            <person name="Horton D.L."/>
            <person name="Alikhan N.F."/>
            <person name="Baker D."/>
            <person name="Gharbi K."/>
            <person name="Hall N."/>
            <person name="Watson M."/>
            <person name="Adriaenssens E.M."/>
            <person name="Foster-Nyarko E."/>
            <person name="Jarju S."/>
            <person name="Secka A."/>
            <person name="Antonio M."/>
            <person name="Oren A."/>
            <person name="Chaudhuri R.R."/>
            <person name="La Ragione R."/>
            <person name="Hildebrand F."/>
            <person name="Pallen M.J."/>
        </authorList>
    </citation>
    <scope>NUCLEOTIDE SEQUENCE</scope>
    <source>
        <strain evidence="2">CHK152-2994</strain>
    </source>
</reference>